<proteinExistence type="predicted"/>
<name>A0A6B8VXC4_9CORY</name>
<organism evidence="1 2">
    <name type="scientific">Corynebacterium occultum</name>
    <dbReference type="NCBI Taxonomy" id="2675219"/>
    <lineage>
        <taxon>Bacteria</taxon>
        <taxon>Bacillati</taxon>
        <taxon>Actinomycetota</taxon>
        <taxon>Actinomycetes</taxon>
        <taxon>Mycobacteriales</taxon>
        <taxon>Corynebacteriaceae</taxon>
        <taxon>Corynebacterium</taxon>
    </lineage>
</organism>
<gene>
    <name evidence="1" type="ORF">COCCU_09025</name>
</gene>
<keyword evidence="2" id="KW-1185">Reference proteome</keyword>
<sequence length="1219" mass="131598">MDVTTPFADMTDSLLGWASQTELKLTQRLAEHPYFPETGFNTDELERLDRLFGTFLSRQVSAGANLADLLEITPAMTVCSLISRASRMLDRDAFFQEYLVGLGLVPQASWTEDVAVRVPELLTKAGLEVPGPADPVDLLAFHAGVTSSEVATLLSLLDQLPPDTSGEAVTMILVDDSYLALIAEEDLEEEDQPALPLTAAVAMLAPARLAGLLDGVQELRRFSTTHPTSWLDRDRSHLVPFLPELVAESVEAELRERPVGTPGRQHTVGVATRELRPRLILDIRRRKVCLRLPEQRVAPGTEGDGGEVSWRVSLEGTTRIFRTGRPWGEPTYAAALDVAVEHQTREATVQDMTNGITWVVPLVDNEDPVLIFAANGQNLSDKVSLHHAELLVLTPADATLVDVVTGDEVPVIESFEVEGWNSWICRRLETSQVASLQVVRPGQSPSAMHQLRSIDPRQRVRFHHPAPALKDIRSTAGLEVYPESLVAEFPPTLSGSEEMWYLSISAYSGIGEAGEEVAEPEPLAVPAAGGVFHIFDPEAYEVPWVGEYLIRLRGPRNESFRHRYAIVEGMYTQTDIAGLCHSVRIPALGGLSEAQLTVGRGEKPFEVEPRRISVAPDEAGADFSIITEEGDQLPLRFTPPRLAFEVPLLSYPPMWRTTRLELGPRQFDPSGQLRIRGTGDMGNPRVSIINHHGSPLRSIKLESHDGGITWTAPMAAIAASTAVLPSGRLQFEWTCLRSDKRVTVFLAAINNTPHASAVEVVEGKLSFSDLATDRQLAAWAWPETAPWAAARTIELEGPETPLPEALIDAGPLLVQLHTADPFTNLRPPLNPGVGALRAEQPGHFAEQSAALQELSAFLSGESEVPPSDPQVLPVLWDHIAAWADSDGGEGIVNRGSIQAVLEAQPQAALAALSASLVPADKQPGRIIASGLVNITFGRAAAEPAGNSDEELAAAVLGSDSAAEPVAAVDSAVGEGAADSHRAAWIGSLEMLGQLPELFVALEAESEAGDPREAKAAVRAHLASLEKIAGKTLINTLGTGRDSTLDSACIDQSTVMIAQMEKSQQETLLQMFFANADIVPGPIMADSPRLLAVFETFKKREQLIELLTSEGLIKPAVSLLRALRSANRSLYSAARIRFDKLDGVNTEDRSNAWALAPVVSLVFALSARMHAHGLMGKSRTLDKAARGWAQLADLVPDLVTGDLISAEAMVLAAKYPGIIA</sequence>
<dbReference type="KEGG" id="cok:COCCU_09025"/>
<evidence type="ECO:0000313" key="1">
    <source>
        <dbReference type="EMBL" id="QGU07729.1"/>
    </source>
</evidence>
<protein>
    <submittedName>
        <fullName evidence="1">Uncharacterized protein</fullName>
    </submittedName>
</protein>
<dbReference type="AlphaFoldDB" id="A0A6B8VXC4"/>
<dbReference type="Proteomes" id="UP000424462">
    <property type="component" value="Chromosome"/>
</dbReference>
<reference evidence="1 2" key="1">
    <citation type="submission" date="2019-11" db="EMBL/GenBank/DDBJ databases">
        <title>Complete genome sequence of Corynebacterium kalinowskii 1959, a novel Corynebacterium species isolated from soil of a small paddock in Vilsendorf, Germany.</title>
        <authorList>
            <person name="Schaffert L."/>
            <person name="Ruwe M."/>
            <person name="Milse J."/>
            <person name="Hanuschka K."/>
            <person name="Ortseifen V."/>
            <person name="Droste J."/>
            <person name="Brandt D."/>
            <person name="Schlueter L."/>
            <person name="Kutter Y."/>
            <person name="Vinke S."/>
            <person name="Viehoefer P."/>
            <person name="Jacob L."/>
            <person name="Luebke N.-C."/>
            <person name="Schulte-Berndt E."/>
            <person name="Hain C."/>
            <person name="Linder M."/>
            <person name="Schmidt P."/>
            <person name="Wollenschlaeger L."/>
            <person name="Luttermann T."/>
            <person name="Thieme E."/>
            <person name="Hassa J."/>
            <person name="Haak M."/>
            <person name="Wittchen M."/>
            <person name="Mentz A."/>
            <person name="Persicke M."/>
            <person name="Busche T."/>
            <person name="Ruckert C."/>
        </authorList>
    </citation>
    <scope>NUCLEOTIDE SEQUENCE [LARGE SCALE GENOMIC DNA]</scope>
    <source>
        <strain evidence="1 2">2039</strain>
    </source>
</reference>
<evidence type="ECO:0000313" key="2">
    <source>
        <dbReference type="Proteomes" id="UP000424462"/>
    </source>
</evidence>
<accession>A0A6B8VXC4</accession>
<dbReference type="EMBL" id="CP046455">
    <property type="protein sequence ID" value="QGU07729.1"/>
    <property type="molecule type" value="Genomic_DNA"/>
</dbReference>